<dbReference type="RefSeq" id="WP_114379549.1">
    <property type="nucleotide sequence ID" value="NZ_QPJD01000004.1"/>
</dbReference>
<sequence>MDLSQMRALTKKVISSILCSKWTDARTGSIFEGGQTIHVEAPLSTIPVFLRDGKQAYLIGKI</sequence>
<comment type="caution">
    <text evidence="1">The sequence shown here is derived from an EMBL/GenBank/DDBJ whole genome shotgun (WGS) entry which is preliminary data.</text>
</comment>
<dbReference type="EMBL" id="QPJD01000004">
    <property type="protein sequence ID" value="RCW49656.1"/>
    <property type="molecule type" value="Genomic_DNA"/>
</dbReference>
<keyword evidence="2" id="KW-1185">Reference proteome</keyword>
<evidence type="ECO:0000313" key="1">
    <source>
        <dbReference type="EMBL" id="RCW49656.1"/>
    </source>
</evidence>
<dbReference type="OrthoDB" id="176168at2"/>
<protein>
    <submittedName>
        <fullName evidence="1">Uncharacterized protein</fullName>
    </submittedName>
</protein>
<proteinExistence type="predicted"/>
<accession>A0A368W746</accession>
<dbReference type="Proteomes" id="UP000252415">
    <property type="component" value="Unassembled WGS sequence"/>
</dbReference>
<dbReference type="AlphaFoldDB" id="A0A368W746"/>
<gene>
    <name evidence="1" type="ORF">DFP97_104314</name>
</gene>
<dbReference type="InterPro" id="IPR013780">
    <property type="entry name" value="Glyco_hydro_b"/>
</dbReference>
<evidence type="ECO:0000313" key="2">
    <source>
        <dbReference type="Proteomes" id="UP000252415"/>
    </source>
</evidence>
<organism evidence="1 2">
    <name type="scientific">Paenibacillus prosopidis</name>
    <dbReference type="NCBI Taxonomy" id="630520"/>
    <lineage>
        <taxon>Bacteria</taxon>
        <taxon>Bacillati</taxon>
        <taxon>Bacillota</taxon>
        <taxon>Bacilli</taxon>
        <taxon>Bacillales</taxon>
        <taxon>Paenibacillaceae</taxon>
        <taxon>Paenibacillus</taxon>
    </lineage>
</organism>
<name>A0A368W746_9BACL</name>
<dbReference type="Gene3D" id="2.60.40.1180">
    <property type="entry name" value="Golgi alpha-mannosidase II"/>
    <property type="match status" value="1"/>
</dbReference>
<reference evidence="1 2" key="1">
    <citation type="submission" date="2018-07" db="EMBL/GenBank/DDBJ databases">
        <title>Genomic Encyclopedia of Type Strains, Phase III (KMG-III): the genomes of soil and plant-associated and newly described type strains.</title>
        <authorList>
            <person name="Whitman W."/>
        </authorList>
    </citation>
    <scope>NUCLEOTIDE SEQUENCE [LARGE SCALE GENOMIC DNA]</scope>
    <source>
        <strain evidence="1 2">CECT 7506</strain>
    </source>
</reference>